<reference evidence="2 3" key="1">
    <citation type="submission" date="2018-08" db="EMBL/GenBank/DDBJ databases">
        <title>A genome reference for cultivated species of the human gut microbiota.</title>
        <authorList>
            <person name="Zou Y."/>
            <person name="Xue W."/>
            <person name="Luo G."/>
        </authorList>
    </citation>
    <scope>NUCLEOTIDE SEQUENCE [LARGE SCALE GENOMIC DNA]</scope>
    <source>
        <strain evidence="2 3">TF08-14</strain>
    </source>
</reference>
<dbReference type="Gene3D" id="3.40.930.10">
    <property type="entry name" value="Mannitol-specific EII, Chain A"/>
    <property type="match status" value="1"/>
</dbReference>
<gene>
    <name evidence="2" type="ORF">DXC81_07995</name>
</gene>
<protein>
    <submittedName>
        <fullName evidence="2">PTS sugar transporter subunit IIA</fullName>
    </submittedName>
</protein>
<dbReference type="EMBL" id="QSRJ01000009">
    <property type="protein sequence ID" value="RGL09532.1"/>
    <property type="molecule type" value="Genomic_DNA"/>
</dbReference>
<comment type="caution">
    <text evidence="2">The sequence shown here is derived from an EMBL/GenBank/DDBJ whole genome shotgun (WGS) entry which is preliminary data.</text>
</comment>
<dbReference type="InterPro" id="IPR016152">
    <property type="entry name" value="PTrfase/Anion_transptr"/>
</dbReference>
<dbReference type="GeneID" id="62758799"/>
<evidence type="ECO:0000313" key="3">
    <source>
        <dbReference type="Proteomes" id="UP000260943"/>
    </source>
</evidence>
<feature type="domain" description="PTS EIIA type-2" evidence="1">
    <location>
        <begin position="3"/>
        <end position="152"/>
    </location>
</feature>
<keyword evidence="2" id="KW-0762">Sugar transport</keyword>
<dbReference type="CDD" id="cd00211">
    <property type="entry name" value="PTS_IIA_fru"/>
    <property type="match status" value="1"/>
</dbReference>
<dbReference type="AlphaFoldDB" id="A0A3E4QQX8"/>
<dbReference type="InterPro" id="IPR002178">
    <property type="entry name" value="PTS_EIIA_type-2_dom"/>
</dbReference>
<dbReference type="Proteomes" id="UP000260943">
    <property type="component" value="Unassembled WGS sequence"/>
</dbReference>
<dbReference type="SUPFAM" id="SSF55804">
    <property type="entry name" value="Phoshotransferase/anion transport protein"/>
    <property type="match status" value="1"/>
</dbReference>
<name>A0A3E4QQX8_9ACTN</name>
<dbReference type="PANTHER" id="PTHR47738:SF3">
    <property type="entry name" value="PHOSPHOTRANSFERASE SYSTEM MANNITOL_FRUCTOSE-SPECIFIC IIA DOMAIN CONTAINING PROTEIN"/>
    <property type="match status" value="1"/>
</dbReference>
<dbReference type="Pfam" id="PF00359">
    <property type="entry name" value="PTS_EIIA_2"/>
    <property type="match status" value="1"/>
</dbReference>
<organism evidence="2 3">
    <name type="scientific">Collinsella tanakaei</name>
    <dbReference type="NCBI Taxonomy" id="626935"/>
    <lineage>
        <taxon>Bacteria</taxon>
        <taxon>Bacillati</taxon>
        <taxon>Actinomycetota</taxon>
        <taxon>Coriobacteriia</taxon>
        <taxon>Coriobacteriales</taxon>
        <taxon>Coriobacteriaceae</taxon>
        <taxon>Collinsella</taxon>
    </lineage>
</organism>
<dbReference type="RefSeq" id="WP_009141103.1">
    <property type="nucleotide sequence ID" value="NZ_CABKQG010000003.1"/>
</dbReference>
<evidence type="ECO:0000313" key="2">
    <source>
        <dbReference type="EMBL" id="RGL09532.1"/>
    </source>
</evidence>
<sequence length="154" mass="17154">MADLSLDSSLVLRIKGDDLTTEDVERAMAAELERQGYAKDTFTNAILEREKIFPTALDMGGINVAMPHCDVANVNKAAICIGVLEHPVAWYRMDDPETTCEVSLVTMLALTEAHAHLEMLQKVIALVQNQELIEKVVKAESEEEIFDLVRDQLI</sequence>
<dbReference type="PANTHER" id="PTHR47738">
    <property type="entry name" value="PTS SYSTEM FRUCTOSE-LIKE EIIA COMPONENT-RELATED"/>
    <property type="match status" value="1"/>
</dbReference>
<dbReference type="InterPro" id="IPR051541">
    <property type="entry name" value="PTS_SugarTrans_NitroReg"/>
</dbReference>
<accession>A0A3E4QQX8</accession>
<keyword evidence="2" id="KW-0813">Transport</keyword>
<evidence type="ECO:0000259" key="1">
    <source>
        <dbReference type="PROSITE" id="PS51094"/>
    </source>
</evidence>
<dbReference type="PROSITE" id="PS51094">
    <property type="entry name" value="PTS_EIIA_TYPE_2"/>
    <property type="match status" value="1"/>
</dbReference>
<proteinExistence type="predicted"/>